<reference evidence="1 2" key="1">
    <citation type="submission" date="2013-07" db="EMBL/GenBank/DDBJ databases">
        <title>Genome sequence of Salmonella bongori N268-08 - a rare clinical isolate.</title>
        <authorList>
            <person name="Marti R."/>
            <person name="Hagens S."/>
            <person name="Loessner M.J."/>
            <person name="Klumpp J."/>
        </authorList>
    </citation>
    <scope>NUCLEOTIDE SEQUENCE [LARGE SCALE GENOMIC DNA]</scope>
    <source>
        <strain evidence="1 2">N268-08</strain>
    </source>
</reference>
<evidence type="ECO:0000313" key="2">
    <source>
        <dbReference type="Proteomes" id="UP000015042"/>
    </source>
</evidence>
<name>S5NBG2_SALBN</name>
<accession>S5NBG2</accession>
<evidence type="ECO:0008006" key="3">
    <source>
        <dbReference type="Google" id="ProtNLM"/>
    </source>
</evidence>
<dbReference type="KEGG" id="sbz:A464_451"/>
<protein>
    <recommendedName>
        <fullName evidence="3">Lipoprotein</fullName>
    </recommendedName>
</protein>
<organism evidence="1 2">
    <name type="scientific">Salmonella bongori N268-08</name>
    <dbReference type="NCBI Taxonomy" id="1197719"/>
    <lineage>
        <taxon>Bacteria</taxon>
        <taxon>Pseudomonadati</taxon>
        <taxon>Pseudomonadota</taxon>
        <taxon>Gammaproteobacteria</taxon>
        <taxon>Enterobacterales</taxon>
        <taxon>Enterobacteriaceae</taxon>
        <taxon>Salmonella</taxon>
    </lineage>
</organism>
<gene>
    <name evidence="1" type="ORF">A464_451</name>
</gene>
<dbReference type="AlphaFoldDB" id="S5NBG2"/>
<evidence type="ECO:0000313" key="1">
    <source>
        <dbReference type="EMBL" id="AGR57637.1"/>
    </source>
</evidence>
<dbReference type="PATRIC" id="fig|1197719.3.peg.451"/>
<sequence>MSRHGLAAFLFSGCAHKSHQFSIRHANNQAIAGLVSGLMS</sequence>
<dbReference type="EMBL" id="CP006608">
    <property type="protein sequence ID" value="AGR57637.1"/>
    <property type="molecule type" value="Genomic_DNA"/>
</dbReference>
<dbReference type="HOGENOM" id="CLU_3296095_0_0_6"/>
<dbReference type="Proteomes" id="UP000015042">
    <property type="component" value="Chromosome"/>
</dbReference>
<proteinExistence type="predicted"/>